<keyword evidence="3" id="KW-1185">Reference proteome</keyword>
<feature type="compositionally biased region" description="Polar residues" evidence="1">
    <location>
        <begin position="72"/>
        <end position="99"/>
    </location>
</feature>
<comment type="caution">
    <text evidence="2">The sequence shown here is derived from an EMBL/GenBank/DDBJ whole genome shotgun (WGS) entry which is preliminary data.</text>
</comment>
<feature type="region of interest" description="Disordered" evidence="1">
    <location>
        <begin position="69"/>
        <end position="108"/>
    </location>
</feature>
<evidence type="ECO:0000313" key="2">
    <source>
        <dbReference type="EMBL" id="MCD7457717.1"/>
    </source>
</evidence>
<reference evidence="2 3" key="1">
    <citation type="journal article" date="2021" name="BMC Genomics">
        <title>Datura genome reveals duplications of psychoactive alkaloid biosynthetic genes and high mutation rate following tissue culture.</title>
        <authorList>
            <person name="Rajewski A."/>
            <person name="Carter-House D."/>
            <person name="Stajich J."/>
            <person name="Litt A."/>
        </authorList>
    </citation>
    <scope>NUCLEOTIDE SEQUENCE [LARGE SCALE GENOMIC DNA]</scope>
    <source>
        <strain evidence="2">AR-01</strain>
    </source>
</reference>
<evidence type="ECO:0000256" key="1">
    <source>
        <dbReference type="SAM" id="MobiDB-lite"/>
    </source>
</evidence>
<name>A0ABS8SFS8_DATST</name>
<accession>A0ABS8SFS8</accession>
<sequence length="146" mass="16245">MSREKALQAAEKAKERLIKQKEIDPLKPLPLETRSGPLMNLDTNRVPLAVSSSRELALSKEVIITKGKVSPIQLSSPRQRRSYSPTVAPTPRSGNATVPSPSPKHRYKGNFDLKLTQVSKELETYISRQVLFSALKKENEIAASPR</sequence>
<gene>
    <name evidence="2" type="ORF">HAX54_035951</name>
</gene>
<dbReference type="EMBL" id="JACEIK010000473">
    <property type="protein sequence ID" value="MCD7457717.1"/>
    <property type="molecule type" value="Genomic_DNA"/>
</dbReference>
<organism evidence="2 3">
    <name type="scientific">Datura stramonium</name>
    <name type="common">Jimsonweed</name>
    <name type="synonym">Common thornapple</name>
    <dbReference type="NCBI Taxonomy" id="4076"/>
    <lineage>
        <taxon>Eukaryota</taxon>
        <taxon>Viridiplantae</taxon>
        <taxon>Streptophyta</taxon>
        <taxon>Embryophyta</taxon>
        <taxon>Tracheophyta</taxon>
        <taxon>Spermatophyta</taxon>
        <taxon>Magnoliopsida</taxon>
        <taxon>eudicotyledons</taxon>
        <taxon>Gunneridae</taxon>
        <taxon>Pentapetalae</taxon>
        <taxon>asterids</taxon>
        <taxon>lamiids</taxon>
        <taxon>Solanales</taxon>
        <taxon>Solanaceae</taxon>
        <taxon>Solanoideae</taxon>
        <taxon>Datureae</taxon>
        <taxon>Datura</taxon>
    </lineage>
</organism>
<dbReference type="Proteomes" id="UP000823775">
    <property type="component" value="Unassembled WGS sequence"/>
</dbReference>
<proteinExistence type="predicted"/>
<protein>
    <submittedName>
        <fullName evidence="2">Uncharacterized protein</fullName>
    </submittedName>
</protein>
<evidence type="ECO:0000313" key="3">
    <source>
        <dbReference type="Proteomes" id="UP000823775"/>
    </source>
</evidence>